<organism evidence="1 2">
    <name type="scientific">Portunus trituberculatus</name>
    <name type="common">Swimming crab</name>
    <name type="synonym">Neptunus trituberculatus</name>
    <dbReference type="NCBI Taxonomy" id="210409"/>
    <lineage>
        <taxon>Eukaryota</taxon>
        <taxon>Metazoa</taxon>
        <taxon>Ecdysozoa</taxon>
        <taxon>Arthropoda</taxon>
        <taxon>Crustacea</taxon>
        <taxon>Multicrustacea</taxon>
        <taxon>Malacostraca</taxon>
        <taxon>Eumalacostraca</taxon>
        <taxon>Eucarida</taxon>
        <taxon>Decapoda</taxon>
        <taxon>Pleocyemata</taxon>
        <taxon>Brachyura</taxon>
        <taxon>Eubrachyura</taxon>
        <taxon>Portunoidea</taxon>
        <taxon>Portunidae</taxon>
        <taxon>Portuninae</taxon>
        <taxon>Portunus</taxon>
    </lineage>
</organism>
<reference evidence="1 2" key="1">
    <citation type="submission" date="2019-05" db="EMBL/GenBank/DDBJ databases">
        <title>Another draft genome of Portunus trituberculatus and its Hox gene families provides insights of decapod evolution.</title>
        <authorList>
            <person name="Jeong J.-H."/>
            <person name="Song I."/>
            <person name="Kim S."/>
            <person name="Choi T."/>
            <person name="Kim D."/>
            <person name="Ryu S."/>
            <person name="Kim W."/>
        </authorList>
    </citation>
    <scope>NUCLEOTIDE SEQUENCE [LARGE SCALE GENOMIC DNA]</scope>
    <source>
        <tissue evidence="1">Muscle</tissue>
    </source>
</reference>
<protein>
    <submittedName>
        <fullName evidence="1">Protein RRNAD1</fullName>
    </submittedName>
</protein>
<comment type="caution">
    <text evidence="1">The sequence shown here is derived from an EMBL/GenBank/DDBJ whole genome shotgun (WGS) entry which is preliminary data.</text>
</comment>
<dbReference type="Proteomes" id="UP000324222">
    <property type="component" value="Unassembled WGS sequence"/>
</dbReference>
<evidence type="ECO:0000313" key="1">
    <source>
        <dbReference type="EMBL" id="MPC93625.1"/>
    </source>
</evidence>
<accession>A0A5B7JGC2</accession>
<keyword evidence="2" id="KW-1185">Reference proteome</keyword>
<dbReference type="OrthoDB" id="5875367at2759"/>
<dbReference type="AlphaFoldDB" id="A0A5B7JGC2"/>
<name>A0A5B7JGC2_PORTR</name>
<sequence length="78" mass="9021">MQSLQYVHLSTESVQGWRNYTSQAVQLLDLNRNILDSYVLDFFTEDLWSRLNPKWTAVLDKFCPGDLASFLQHGASIK</sequence>
<dbReference type="EMBL" id="VSRR010095526">
    <property type="protein sequence ID" value="MPC93625.1"/>
    <property type="molecule type" value="Genomic_DNA"/>
</dbReference>
<proteinExistence type="predicted"/>
<gene>
    <name evidence="1" type="primary">Rrnad1</name>
    <name evidence="1" type="ORF">E2C01_088759</name>
</gene>
<evidence type="ECO:0000313" key="2">
    <source>
        <dbReference type="Proteomes" id="UP000324222"/>
    </source>
</evidence>